<gene>
    <name evidence="11" type="ORF">HfgLR_23595</name>
</gene>
<evidence type="ECO:0000256" key="4">
    <source>
        <dbReference type="ARBA" id="ARBA00022723"/>
    </source>
</evidence>
<reference evidence="11" key="1">
    <citation type="journal article" date="2021" name="Front. Microbiol.">
        <title>Cellular and Genomic Properties of Haloferax gibbonsii LR2-5, the Host of Euryarchaeal Virus HFTV1.</title>
        <authorList>
            <person name="Tittes C."/>
            <person name="Schwarzer S."/>
            <person name="Pfeiffer F."/>
            <person name="Dyall-Smith M."/>
            <person name="Rodriguez-Franco M."/>
            <person name="Oksanen H.M."/>
            <person name="Quax T.E.F."/>
        </authorList>
    </citation>
    <scope>NUCLEOTIDE SEQUENCE</scope>
    <source>
        <strain evidence="11">LR2-5</strain>
    </source>
</reference>
<dbReference type="AlphaFoldDB" id="A0A871BMF6"/>
<keyword evidence="5" id="KW-0460">Magnesium</keyword>
<dbReference type="InterPro" id="IPR024086">
    <property type="entry name" value="GlmM_arc-type"/>
</dbReference>
<evidence type="ECO:0000256" key="5">
    <source>
        <dbReference type="ARBA" id="ARBA00022842"/>
    </source>
</evidence>
<dbReference type="RefSeq" id="WP_193494142.1">
    <property type="nucleotide sequence ID" value="NZ_CP063207.1"/>
</dbReference>
<feature type="domain" description="Alpha-D-phosphohexomutase C-terminal" evidence="7">
    <location>
        <begin position="370"/>
        <end position="428"/>
    </location>
</feature>
<dbReference type="PANTHER" id="PTHR43771:SF1">
    <property type="entry name" value="PHOSPHOMANNOMUTASE"/>
    <property type="match status" value="1"/>
</dbReference>
<dbReference type="Gene3D" id="3.30.310.50">
    <property type="entry name" value="Alpha-D-phosphohexomutase, C-terminal domain"/>
    <property type="match status" value="1"/>
</dbReference>
<evidence type="ECO:0000259" key="8">
    <source>
        <dbReference type="Pfam" id="PF02878"/>
    </source>
</evidence>
<keyword evidence="3" id="KW-0597">Phosphoprotein</keyword>
<keyword evidence="11" id="KW-0614">Plasmid</keyword>
<keyword evidence="4" id="KW-0479">Metal-binding</keyword>
<dbReference type="NCBIfam" id="TIGR03990">
    <property type="entry name" value="Arch_GlmM"/>
    <property type="match status" value="1"/>
</dbReference>
<evidence type="ECO:0000259" key="7">
    <source>
        <dbReference type="Pfam" id="PF00408"/>
    </source>
</evidence>
<dbReference type="InterPro" id="IPR016055">
    <property type="entry name" value="A-D-PHexomutase_a/b/a-I/II/III"/>
</dbReference>
<evidence type="ECO:0000259" key="10">
    <source>
        <dbReference type="Pfam" id="PF02880"/>
    </source>
</evidence>
<dbReference type="EMBL" id="CP063207">
    <property type="protein sequence ID" value="QOS13904.1"/>
    <property type="molecule type" value="Genomic_DNA"/>
</dbReference>
<dbReference type="PRINTS" id="PR00509">
    <property type="entry name" value="PGMPMM"/>
</dbReference>
<feature type="domain" description="Alpha-D-phosphohexomutase alpha/beta/alpha" evidence="8">
    <location>
        <begin position="2"/>
        <end position="127"/>
    </location>
</feature>
<proteinExistence type="inferred from homology"/>
<dbReference type="InterPro" id="IPR005844">
    <property type="entry name" value="A-D-PHexomutase_a/b/a-I"/>
</dbReference>
<dbReference type="InterPro" id="IPR005843">
    <property type="entry name" value="A-D-PHexomutase_C"/>
</dbReference>
<dbReference type="PANTHER" id="PTHR43771">
    <property type="entry name" value="PHOSPHOMANNOMUTASE"/>
    <property type="match status" value="1"/>
</dbReference>
<evidence type="ECO:0000256" key="2">
    <source>
        <dbReference type="ARBA" id="ARBA00010231"/>
    </source>
</evidence>
<dbReference type="FunFam" id="3.40.120.10:FF:000001">
    <property type="entry name" value="Phosphoglucosamine mutase"/>
    <property type="match status" value="1"/>
</dbReference>
<keyword evidence="6 11" id="KW-0413">Isomerase</keyword>
<geneLocation type="plasmid" evidence="11 12">
    <name>pHGLR2</name>
</geneLocation>
<dbReference type="SUPFAM" id="SSF55957">
    <property type="entry name" value="Phosphoglucomutase, C-terminal domain"/>
    <property type="match status" value="1"/>
</dbReference>
<dbReference type="EC" id="5.4.2.-" evidence="11"/>
<sequence>MFGTSGVRGAVGEDVTAEVALCIGRALGSEVSGRVVVGRDARESGTMLEHALVAGLLECGIDVLRLGTLPTPSIARAVEWFDADAGAVITASHNPPTDNGVKLWTASGRAFDSAQRAAIERRIEDEDYELAAWDGVGTERHRSIENRHRDALKSSVDLENPCSVVVDIGNGTGRLTADALSDLGCTVSTLNGQRDGRFPARPSEPTDETLRGLKSHVAATDADLGIAHDGDADRMMAVDGDGNFVDGDALLALFGREAASEGDRIAVPVNTSLAVDDAVATVGADVVRTRVGDVFVAERCAEPGVVFGGEPSGAWIWADETPCPDGPLAACKLVEFVSRRGPLADLVDDIDAYPLRRESVETSDKAGVLERVEAAVREEYDDIDDRDGLRVETDDGWFLVRASGTQPLVRVTAEGRTEAATDRLFDEALALVESRTGPVRT</sequence>
<dbReference type="GO" id="GO:0046872">
    <property type="term" value="F:metal ion binding"/>
    <property type="evidence" value="ECO:0007669"/>
    <property type="project" value="UniProtKB-KW"/>
</dbReference>
<dbReference type="GeneID" id="59461424"/>
<dbReference type="InterPro" id="IPR005841">
    <property type="entry name" value="Alpha-D-phosphohexomutase_SF"/>
</dbReference>
<comment type="similarity">
    <text evidence="2">Belongs to the phosphohexose mutase family.</text>
</comment>
<dbReference type="Pfam" id="PF02879">
    <property type="entry name" value="PGM_PMM_II"/>
    <property type="match status" value="1"/>
</dbReference>
<evidence type="ECO:0000256" key="3">
    <source>
        <dbReference type="ARBA" id="ARBA00022553"/>
    </source>
</evidence>
<dbReference type="CDD" id="cd03087">
    <property type="entry name" value="PGM_like1"/>
    <property type="match status" value="1"/>
</dbReference>
<dbReference type="Pfam" id="PF02878">
    <property type="entry name" value="PGM_PMM_I"/>
    <property type="match status" value="1"/>
</dbReference>
<accession>A0A871BMF6</accession>
<evidence type="ECO:0000313" key="12">
    <source>
        <dbReference type="Proteomes" id="UP000663064"/>
    </source>
</evidence>
<dbReference type="Pfam" id="PF02880">
    <property type="entry name" value="PGM_PMM_III"/>
    <property type="match status" value="1"/>
</dbReference>
<dbReference type="SUPFAM" id="SSF53738">
    <property type="entry name" value="Phosphoglucomutase, first 3 domains"/>
    <property type="match status" value="3"/>
</dbReference>
<name>A0A871BMF6_HALGI</name>
<dbReference type="Pfam" id="PF00408">
    <property type="entry name" value="PGM_PMM_IV"/>
    <property type="match status" value="1"/>
</dbReference>
<dbReference type="InterPro" id="IPR005846">
    <property type="entry name" value="A-D-PHexomutase_a/b/a-III"/>
</dbReference>
<evidence type="ECO:0000256" key="6">
    <source>
        <dbReference type="ARBA" id="ARBA00023235"/>
    </source>
</evidence>
<dbReference type="GO" id="GO:0008966">
    <property type="term" value="F:phosphoglucosamine mutase activity"/>
    <property type="evidence" value="ECO:0007669"/>
    <property type="project" value="InterPro"/>
</dbReference>
<feature type="domain" description="Alpha-D-phosphohexomutase alpha/beta/alpha" evidence="10">
    <location>
        <begin position="246"/>
        <end position="350"/>
    </location>
</feature>
<evidence type="ECO:0000259" key="9">
    <source>
        <dbReference type="Pfam" id="PF02879"/>
    </source>
</evidence>
<dbReference type="Proteomes" id="UP000663064">
    <property type="component" value="Plasmid pHGLR2"/>
</dbReference>
<evidence type="ECO:0000313" key="11">
    <source>
        <dbReference type="EMBL" id="QOS13904.1"/>
    </source>
</evidence>
<organism evidence="11 12">
    <name type="scientific">Haloferax gibbonsii</name>
    <dbReference type="NCBI Taxonomy" id="35746"/>
    <lineage>
        <taxon>Archaea</taxon>
        <taxon>Methanobacteriati</taxon>
        <taxon>Methanobacteriota</taxon>
        <taxon>Stenosarchaea group</taxon>
        <taxon>Halobacteria</taxon>
        <taxon>Halobacteriales</taxon>
        <taxon>Haloferacaceae</taxon>
        <taxon>Haloferax</taxon>
    </lineage>
</organism>
<feature type="domain" description="Alpha-D-phosphohexomutase alpha/beta/alpha" evidence="9">
    <location>
        <begin position="148"/>
        <end position="242"/>
    </location>
</feature>
<dbReference type="Gene3D" id="3.40.120.10">
    <property type="entry name" value="Alpha-D-Glucose-1,6-Bisphosphate, subunit A, domain 3"/>
    <property type="match status" value="3"/>
</dbReference>
<dbReference type="InterPro" id="IPR036900">
    <property type="entry name" value="A-D-PHexomutase_C_sf"/>
</dbReference>
<dbReference type="InterPro" id="IPR005845">
    <property type="entry name" value="A-D-PHexomutase_a/b/a-II"/>
</dbReference>
<protein>
    <submittedName>
        <fullName evidence="11">Phosphohexomutase (Phosphoglucomutase / phosphomannomutase)</fullName>
        <ecNumber evidence="11">5.4.2.-</ecNumber>
    </submittedName>
</protein>
<dbReference type="GO" id="GO:0005975">
    <property type="term" value="P:carbohydrate metabolic process"/>
    <property type="evidence" value="ECO:0007669"/>
    <property type="project" value="InterPro"/>
</dbReference>
<evidence type="ECO:0000256" key="1">
    <source>
        <dbReference type="ARBA" id="ARBA00001946"/>
    </source>
</evidence>
<comment type="cofactor">
    <cofactor evidence="1">
        <name>Mg(2+)</name>
        <dbReference type="ChEBI" id="CHEBI:18420"/>
    </cofactor>
</comment>